<dbReference type="AlphaFoldDB" id="A0A8T0YRV4"/>
<feature type="transmembrane region" description="Helical" evidence="1">
    <location>
        <begin position="110"/>
        <end position="130"/>
    </location>
</feature>
<name>A0A8T0YRV4_9STRA</name>
<dbReference type="InterPro" id="IPR000917">
    <property type="entry name" value="Sulfatase_N"/>
</dbReference>
<dbReference type="Pfam" id="PF00884">
    <property type="entry name" value="Sulfatase"/>
    <property type="match status" value="1"/>
</dbReference>
<evidence type="ECO:0000259" key="2">
    <source>
        <dbReference type="Pfam" id="PF00884"/>
    </source>
</evidence>
<dbReference type="Proteomes" id="UP000735874">
    <property type="component" value="Unassembled WGS sequence"/>
</dbReference>
<evidence type="ECO:0000313" key="4">
    <source>
        <dbReference type="EMBL" id="KAG2929784.1"/>
    </source>
</evidence>
<dbReference type="PANTHER" id="PTHR43751">
    <property type="entry name" value="SULFATASE"/>
    <property type="match status" value="1"/>
</dbReference>
<dbReference type="EMBL" id="RCMV01001465">
    <property type="protein sequence ID" value="KAG3208469.1"/>
    <property type="molecule type" value="Genomic_DNA"/>
</dbReference>
<dbReference type="VEuPathDB" id="FungiDB:PC110_g2148"/>
<protein>
    <recommendedName>
        <fullName evidence="2">Sulfatase N-terminal domain-containing protein</fullName>
    </recommendedName>
</protein>
<keyword evidence="1" id="KW-1133">Transmembrane helix</keyword>
<feature type="transmembrane region" description="Helical" evidence="1">
    <location>
        <begin position="36"/>
        <end position="57"/>
    </location>
</feature>
<dbReference type="CDD" id="cd16015">
    <property type="entry name" value="LTA_synthase"/>
    <property type="match status" value="1"/>
</dbReference>
<dbReference type="EMBL" id="RCMK01000420">
    <property type="protein sequence ID" value="KAG2929784.1"/>
    <property type="molecule type" value="Genomic_DNA"/>
</dbReference>
<feature type="domain" description="Sulfatase N-terminal" evidence="2">
    <location>
        <begin position="506"/>
        <end position="780"/>
    </location>
</feature>
<dbReference type="EMBL" id="RCMG01000530">
    <property type="protein sequence ID" value="KAG2852632.1"/>
    <property type="molecule type" value="Genomic_DNA"/>
</dbReference>
<sequence>MAAIAHEIQCYPARFHFYIFSCCSLEHLRPRTQLSLFNLLLFGHLSTTILLVTRVQVPAMVSSAALSVEASVREDKFSAMDTRDDLKSRWFKPRQLLQTVQYSTFWSLRWLGWAFIYVTMLLFFFVDRCVGLSALIQMYGTDKDHTLGVELGALGLGMLEDWICATYLVAVLWFIDFILSQTLEASSDSMTLQTFIKWKRQRVIRRGVMFVTSWVLFVATAAPFVVDIMLVRLRSMRFTFEIVSMAIAESDMVSSVAISNSEYKEAYVTGTILVLVATFFASVRTWTSWADLTRWNPTHTILHLVRKFSSRFKKDDELWTPNEELEHDSSSSSDSYDDVNELLLENGKLVQHAQTTTPNRSYSLSNEASDRAPSVNDLCERPTLCERVVLWFRSVDWLRLSIEVLVALVALVFLPVAILAISQASSPLIANVAMDTTINELFVRALKVTGIGFVPLVADGTIEDASVYIHPTENYSLSADDSLYRLTTGFNGDVAFNVSVNDTNPPNVVVIAVESFRFHDSHYLVGEEDPSNLFKGWNGTVVPNFDKWAKRGVAFSNLWSSWKTSRSLASLLFAQIPYDSTQTTDTVGGRAGVELAGMPQFFKKKGYETFFTTGTYTSYDDWNVFLPAHGFDTVWDEDEMMAYGESDMGIASEDWKGEAHRKFRWGVHDDVSFEVLGNLLINKTKEQAADESRTPLFLTHYTISSHVEYEARPTWYTESDKPDFSVLYDGEEYAENVKNYLEMRYFTDMELGKFMDRMETAGVLNDTIVLVVGDHGQAPEFGNDTPEKRDVSCTHVAGALIAEGRLGDYVGLKIEDAAEQYDMLNTLADITGVPVDGFEQDGIGRSLKRNVTFGERVVYSNNPAVKNSVVRGHERLRYDRSTDSVLLHNSLTDHDMKTDLFPALSTEKKNAWRDWRDKGREVTVYYKKRWEDKCLLAATC</sequence>
<dbReference type="InterPro" id="IPR017850">
    <property type="entry name" value="Alkaline_phosphatase_core_sf"/>
</dbReference>
<dbReference type="Gene3D" id="3.40.720.10">
    <property type="entry name" value="Alkaline Phosphatase, subunit A"/>
    <property type="match status" value="1"/>
</dbReference>
<accession>A0A8T0YRV4</accession>
<dbReference type="Proteomes" id="UP000760860">
    <property type="component" value="Unassembled WGS sequence"/>
</dbReference>
<keyword evidence="1" id="KW-0472">Membrane</keyword>
<evidence type="ECO:0000313" key="3">
    <source>
        <dbReference type="EMBL" id="KAG2852632.1"/>
    </source>
</evidence>
<dbReference type="Proteomes" id="UP000736787">
    <property type="component" value="Unassembled WGS sequence"/>
</dbReference>
<dbReference type="InterPro" id="IPR052701">
    <property type="entry name" value="GAG_Ulvan_Degrading_Sulfatases"/>
</dbReference>
<feature type="transmembrane region" description="Helical" evidence="1">
    <location>
        <begin position="207"/>
        <end position="226"/>
    </location>
</feature>
<dbReference type="SUPFAM" id="SSF53649">
    <property type="entry name" value="Alkaline phosphatase-like"/>
    <property type="match status" value="1"/>
</dbReference>
<evidence type="ECO:0000313" key="6">
    <source>
        <dbReference type="Proteomes" id="UP000735874"/>
    </source>
</evidence>
<reference evidence="3" key="1">
    <citation type="submission" date="2018-10" db="EMBL/GenBank/DDBJ databases">
        <title>Effector identification in a new, highly contiguous assembly of the strawberry crown rot pathogen Phytophthora cactorum.</title>
        <authorList>
            <person name="Armitage A.D."/>
            <person name="Nellist C.F."/>
            <person name="Bates H."/>
            <person name="Vickerstaff R.J."/>
            <person name="Harrison R.J."/>
        </authorList>
    </citation>
    <scope>NUCLEOTIDE SEQUENCE</scope>
    <source>
        <strain evidence="3">15-7</strain>
        <strain evidence="4">4040</strain>
        <strain evidence="5">P421</strain>
    </source>
</reference>
<evidence type="ECO:0000256" key="1">
    <source>
        <dbReference type="SAM" id="Phobius"/>
    </source>
</evidence>
<keyword evidence="1" id="KW-0812">Transmembrane</keyword>
<gene>
    <name evidence="3" type="ORF">PC113_g14855</name>
    <name evidence="4" type="ORF">PC117_g13910</name>
    <name evidence="5" type="ORF">PC129_g20505</name>
</gene>
<proteinExistence type="predicted"/>
<evidence type="ECO:0000313" key="5">
    <source>
        <dbReference type="EMBL" id="KAG3208469.1"/>
    </source>
</evidence>
<organism evidence="3 6">
    <name type="scientific">Phytophthora cactorum</name>
    <dbReference type="NCBI Taxonomy" id="29920"/>
    <lineage>
        <taxon>Eukaryota</taxon>
        <taxon>Sar</taxon>
        <taxon>Stramenopiles</taxon>
        <taxon>Oomycota</taxon>
        <taxon>Peronosporomycetes</taxon>
        <taxon>Peronosporales</taxon>
        <taxon>Peronosporaceae</taxon>
        <taxon>Phytophthora</taxon>
    </lineage>
</organism>
<feature type="transmembrane region" description="Helical" evidence="1">
    <location>
        <begin position="400"/>
        <end position="421"/>
    </location>
</feature>
<dbReference type="PANTHER" id="PTHR43751:SF3">
    <property type="entry name" value="SULFATASE N-TERMINAL DOMAIN-CONTAINING PROTEIN"/>
    <property type="match status" value="1"/>
</dbReference>
<comment type="caution">
    <text evidence="3">The sequence shown here is derived from an EMBL/GenBank/DDBJ whole genome shotgun (WGS) entry which is preliminary data.</text>
</comment>
<feature type="transmembrane region" description="Helical" evidence="1">
    <location>
        <begin position="266"/>
        <end position="286"/>
    </location>
</feature>